<keyword evidence="2" id="KW-1185">Reference proteome</keyword>
<comment type="caution">
    <text evidence="1">The sequence shown here is derived from an EMBL/GenBank/DDBJ whole genome shotgun (WGS) entry which is preliminary data.</text>
</comment>
<dbReference type="OrthoDB" id="10606816at2759"/>
<evidence type="ECO:0000313" key="1">
    <source>
        <dbReference type="EMBL" id="KAF5720621.1"/>
    </source>
</evidence>
<organism evidence="1 2">
    <name type="scientific">Fusarium mundagurra</name>
    <dbReference type="NCBI Taxonomy" id="1567541"/>
    <lineage>
        <taxon>Eukaryota</taxon>
        <taxon>Fungi</taxon>
        <taxon>Dikarya</taxon>
        <taxon>Ascomycota</taxon>
        <taxon>Pezizomycotina</taxon>
        <taxon>Sordariomycetes</taxon>
        <taxon>Hypocreomycetidae</taxon>
        <taxon>Hypocreales</taxon>
        <taxon>Nectriaceae</taxon>
        <taxon>Fusarium</taxon>
        <taxon>Fusarium fujikuroi species complex</taxon>
    </lineage>
</organism>
<gene>
    <name evidence="1" type="ORF">FMUND_4069</name>
</gene>
<protein>
    <submittedName>
        <fullName evidence="1">Uncharacterized protein</fullName>
    </submittedName>
</protein>
<dbReference type="AlphaFoldDB" id="A0A8H5YZY3"/>
<sequence>MNTVQETSCLHRDQNRRLLLWLQDLSICYDEAMADDELDSNIVFETKEFGLENHSCAEVGMGTSDLLNQALSLTSKTMTLLLQASTSLLKSVDSDMMCRDDAMLALRAEFWWKHPALLNEFPSFYDLADALTQLATGKEIRSYRSVAREQVFAAALLWAMPTSTAQDTRGGPIDAKQRPDRAQKWKKEFSVHSFYYYYIIPPMLGLTPMSRSQTMRYASSITMDDCIQMMGMPLSSTSMPVLVLTSFLRVEELEAKV</sequence>
<evidence type="ECO:0000313" key="2">
    <source>
        <dbReference type="Proteomes" id="UP000544331"/>
    </source>
</evidence>
<dbReference type="Proteomes" id="UP000544331">
    <property type="component" value="Unassembled WGS sequence"/>
</dbReference>
<reference evidence="1 2" key="1">
    <citation type="submission" date="2020-05" db="EMBL/GenBank/DDBJ databases">
        <title>Identification and distribution of gene clusters putatively required for synthesis of sphingolipid metabolism inhibitors in phylogenetically diverse species of the filamentous fungus Fusarium.</title>
        <authorList>
            <person name="Kim H.-S."/>
            <person name="Busman M."/>
            <person name="Brown D.W."/>
            <person name="Divon H."/>
            <person name="Uhlig S."/>
            <person name="Proctor R.H."/>
        </authorList>
    </citation>
    <scope>NUCLEOTIDE SEQUENCE [LARGE SCALE GENOMIC DNA]</scope>
    <source>
        <strain evidence="1 2">NRRL 66235</strain>
    </source>
</reference>
<accession>A0A8H5YZY3</accession>
<name>A0A8H5YZY3_9HYPO</name>
<dbReference type="EMBL" id="JAAOAN010000128">
    <property type="protein sequence ID" value="KAF5720621.1"/>
    <property type="molecule type" value="Genomic_DNA"/>
</dbReference>
<proteinExistence type="predicted"/>